<dbReference type="PROSITE" id="PS51450">
    <property type="entry name" value="LRR"/>
    <property type="match status" value="8"/>
</dbReference>
<dbReference type="Pfam" id="PF13855">
    <property type="entry name" value="LRR_8"/>
    <property type="match status" value="1"/>
</dbReference>
<organism evidence="4 7">
    <name type="scientific">Plasmodium ovale curtisi</name>
    <dbReference type="NCBI Taxonomy" id="864141"/>
    <lineage>
        <taxon>Eukaryota</taxon>
        <taxon>Sar</taxon>
        <taxon>Alveolata</taxon>
        <taxon>Apicomplexa</taxon>
        <taxon>Aconoidasida</taxon>
        <taxon>Haemosporida</taxon>
        <taxon>Plasmodiidae</taxon>
        <taxon>Plasmodium</taxon>
        <taxon>Plasmodium (Plasmodium)</taxon>
    </lineage>
</organism>
<dbReference type="EMBL" id="FLQU01000179">
    <property type="protein sequence ID" value="SBS81676.1"/>
    <property type="molecule type" value="Genomic_DNA"/>
</dbReference>
<evidence type="ECO:0000256" key="2">
    <source>
        <dbReference type="ARBA" id="ARBA00022737"/>
    </source>
</evidence>
<keyword evidence="2" id="KW-0677">Repeat</keyword>
<dbReference type="SMART" id="SM00369">
    <property type="entry name" value="LRR_TYP"/>
    <property type="match status" value="6"/>
</dbReference>
<dbReference type="EMBL" id="FLQV01000194">
    <property type="protein sequence ID" value="SBS84366.1"/>
    <property type="molecule type" value="Genomic_DNA"/>
</dbReference>
<evidence type="ECO:0000313" key="7">
    <source>
        <dbReference type="Proteomes" id="UP000078560"/>
    </source>
</evidence>
<reference evidence="6 7" key="2">
    <citation type="submission" date="2016-05" db="EMBL/GenBank/DDBJ databases">
        <authorList>
            <person name="Naeem Raeece"/>
        </authorList>
    </citation>
    <scope>NUCLEOTIDE SEQUENCE [LARGE SCALE GENOMIC DNA]</scope>
</reference>
<dbReference type="PANTHER" id="PTHR15454">
    <property type="entry name" value="NISCHARIN RELATED"/>
    <property type="match status" value="1"/>
</dbReference>
<dbReference type="SMART" id="SM00365">
    <property type="entry name" value="LRR_SD22"/>
    <property type="match status" value="11"/>
</dbReference>
<dbReference type="InterPro" id="IPR001611">
    <property type="entry name" value="Leu-rich_rpt"/>
</dbReference>
<dbReference type="InterPro" id="IPR032675">
    <property type="entry name" value="LRR_dom_sf"/>
</dbReference>
<proteinExistence type="predicted"/>
<dbReference type="Pfam" id="PF12799">
    <property type="entry name" value="LRR_4"/>
    <property type="match status" value="2"/>
</dbReference>
<evidence type="ECO:0000313" key="6">
    <source>
        <dbReference type="Proteomes" id="UP000078546"/>
    </source>
</evidence>
<dbReference type="InterPro" id="IPR003591">
    <property type="entry name" value="Leu-rich_rpt_typical-subtyp"/>
</dbReference>
<dbReference type="Proteomes" id="UP000078546">
    <property type="component" value="Unassembled WGS sequence"/>
</dbReference>
<dbReference type="GO" id="GO:0005737">
    <property type="term" value="C:cytoplasm"/>
    <property type="evidence" value="ECO:0007669"/>
    <property type="project" value="TreeGrafter"/>
</dbReference>
<dbReference type="Proteomes" id="UP000078560">
    <property type="component" value="Unassembled WGS sequence"/>
</dbReference>
<dbReference type="SUPFAM" id="SSF52058">
    <property type="entry name" value="L domain-like"/>
    <property type="match status" value="1"/>
</dbReference>
<reference evidence="4" key="1">
    <citation type="submission" date="2016-05" db="EMBL/GenBank/DDBJ databases">
        <authorList>
            <person name="Lavstsen T."/>
            <person name="Jespersen J.S."/>
        </authorList>
    </citation>
    <scope>NUCLEOTIDE SEQUENCE [LARGE SCALE GENOMIC DNA]</scope>
</reference>
<dbReference type="SMART" id="SM00446">
    <property type="entry name" value="LRRcap"/>
    <property type="match status" value="1"/>
</dbReference>
<dbReference type="PANTHER" id="PTHR15454:SF56">
    <property type="entry name" value="PROTEIN PHOSPHATASE 1 REGULATORY SUBUNIT 7-RELATED"/>
    <property type="match status" value="1"/>
</dbReference>
<evidence type="ECO:0000259" key="3">
    <source>
        <dbReference type="SMART" id="SM00446"/>
    </source>
</evidence>
<sequence>MMTTYNVLGELTPFDEDETVISHQYSRIKKIENVGKCKKLKTLQLISNCIEKIENLESNLELEHLELYENMIKKIENISMLKKLKVLDLSFNKIKVIENLDSLENLEELYLSSNKIAKIENLQNCKSLKLLELGYNKIRKIENLEGLTNLEELWLGKNKIEEFELPELPKLKKLSLQHNRLTNWCNKSIDNILSVTELYLSYNKLNTIIDNVNKMKCLKVLDLSYNEIENVFVCSELKSVEELWLNNNNIQNLDMIKQLSNNENLKTLYLEKNLIQDILKENYREKIISILPQLKQLDALLINPIKVSKGEMNTRMEDKHL</sequence>
<dbReference type="InterPro" id="IPR025875">
    <property type="entry name" value="Leu-rich_rpt_4"/>
</dbReference>
<dbReference type="AlphaFoldDB" id="A0A1A8VM38"/>
<protein>
    <submittedName>
        <fullName evidence="4">Protein phosphatases PP1 regulatory subunit sds22, putative</fullName>
    </submittedName>
</protein>
<evidence type="ECO:0000313" key="4">
    <source>
        <dbReference type="EMBL" id="SBS81676.1"/>
    </source>
</evidence>
<feature type="domain" description="U2A'/phosphoprotein 32 family A C-terminal" evidence="3">
    <location>
        <begin position="280"/>
        <end position="298"/>
    </location>
</feature>
<dbReference type="Gene3D" id="3.80.10.10">
    <property type="entry name" value="Ribonuclease Inhibitor"/>
    <property type="match status" value="2"/>
</dbReference>
<name>A0A1A8VM38_PLAOA</name>
<keyword evidence="1" id="KW-0433">Leucine-rich repeat</keyword>
<accession>A0A1A8VM38</accession>
<dbReference type="InterPro" id="IPR003603">
    <property type="entry name" value="U2A'_phosphoprotein32A_C"/>
</dbReference>
<gene>
    <name evidence="5" type="ORF">POVCU1_010600</name>
    <name evidence="4" type="ORF">POVCU2_0011450</name>
</gene>
<evidence type="ECO:0000256" key="1">
    <source>
        <dbReference type="ARBA" id="ARBA00022614"/>
    </source>
</evidence>
<dbReference type="VEuPathDB" id="PlasmoDB:PocGH01_06025900"/>
<evidence type="ECO:0000313" key="5">
    <source>
        <dbReference type="EMBL" id="SBS84366.1"/>
    </source>
</evidence>